<dbReference type="Proteomes" id="UP000094565">
    <property type="component" value="Chromosome 3"/>
</dbReference>
<evidence type="ECO:0000259" key="9">
    <source>
        <dbReference type="Pfam" id="PF01979"/>
    </source>
</evidence>
<dbReference type="GO" id="GO:0008270">
    <property type="term" value="F:zinc ion binding"/>
    <property type="evidence" value="ECO:0007669"/>
    <property type="project" value="UniProtKB-UniRule"/>
</dbReference>
<comment type="pathway">
    <text evidence="1 8">Purine metabolism; guanine degradation; xanthine from guanine: step 1/1.</text>
</comment>
<comment type="function">
    <text evidence="7 8">Catalyzes the hydrolytic deamination of guanine, producing xanthine and ammonia.</text>
</comment>
<comment type="catalytic activity">
    <reaction evidence="6 8">
        <text>guanine + H2O + H(+) = xanthine + NH4(+)</text>
        <dbReference type="Rhea" id="RHEA:14665"/>
        <dbReference type="ChEBI" id="CHEBI:15377"/>
        <dbReference type="ChEBI" id="CHEBI:15378"/>
        <dbReference type="ChEBI" id="CHEBI:16235"/>
        <dbReference type="ChEBI" id="CHEBI:17712"/>
        <dbReference type="ChEBI" id="CHEBI:28938"/>
        <dbReference type="EC" id="3.5.4.3"/>
    </reaction>
</comment>
<dbReference type="OrthoDB" id="194468at2759"/>
<dbReference type="PANTHER" id="PTHR11271:SF6">
    <property type="entry name" value="GUANINE DEAMINASE"/>
    <property type="match status" value="1"/>
</dbReference>
<keyword evidence="5 8" id="KW-0862">Zinc</keyword>
<proteinExistence type="inferred from homology"/>
<name>A0A1B2JEH6_PICPA</name>
<keyword evidence="11" id="KW-1185">Reference proteome</keyword>
<evidence type="ECO:0000256" key="7">
    <source>
        <dbReference type="ARBA" id="ARBA00056079"/>
    </source>
</evidence>
<comment type="cofactor">
    <cofactor evidence="8">
        <name>Zn(2+)</name>
        <dbReference type="ChEBI" id="CHEBI:29105"/>
    </cofactor>
    <text evidence="8">Binds 1 zinc ion per subunit.</text>
</comment>
<dbReference type="AlphaFoldDB" id="A0A1B2JEH6"/>
<dbReference type="InterPro" id="IPR032466">
    <property type="entry name" value="Metal_Hydrolase"/>
</dbReference>
<protein>
    <recommendedName>
        <fullName evidence="8">Guanine deaminase</fullName>
        <shortName evidence="8">Guanase</shortName>
        <ecNumber evidence="8">3.5.4.3</ecNumber>
    </recommendedName>
    <alternativeName>
        <fullName evidence="8">Guanine aminohydrolase</fullName>
    </alternativeName>
</protein>
<gene>
    <name evidence="10" type="primary">GUD1</name>
    <name evidence="10" type="ORF">ATY40_BA7504079</name>
</gene>
<evidence type="ECO:0000256" key="2">
    <source>
        <dbReference type="ARBA" id="ARBA00006745"/>
    </source>
</evidence>
<evidence type="ECO:0000256" key="5">
    <source>
        <dbReference type="ARBA" id="ARBA00022833"/>
    </source>
</evidence>
<evidence type="ECO:0000256" key="1">
    <source>
        <dbReference type="ARBA" id="ARBA00004984"/>
    </source>
</evidence>
<dbReference type="GO" id="GO:0006147">
    <property type="term" value="P:guanine catabolic process"/>
    <property type="evidence" value="ECO:0007669"/>
    <property type="project" value="UniProtKB-UniRule"/>
</dbReference>
<evidence type="ECO:0000256" key="3">
    <source>
        <dbReference type="ARBA" id="ARBA00022723"/>
    </source>
</evidence>
<evidence type="ECO:0000313" key="10">
    <source>
        <dbReference type="EMBL" id="ANZ76464.1"/>
    </source>
</evidence>
<dbReference type="NCBIfam" id="TIGR02967">
    <property type="entry name" value="guan_deamin"/>
    <property type="match status" value="1"/>
</dbReference>
<comment type="similarity">
    <text evidence="2 8">Belongs to the metallo-dependent hydrolases superfamily. ATZ/TRZ family.</text>
</comment>
<dbReference type="InterPro" id="IPR014311">
    <property type="entry name" value="Guanine_deaminase"/>
</dbReference>
<dbReference type="UniPathway" id="UPA00603">
    <property type="reaction ID" value="UER00660"/>
</dbReference>
<dbReference type="EC" id="3.5.4.3" evidence="8"/>
<dbReference type="InterPro" id="IPR006680">
    <property type="entry name" value="Amidohydro-rel"/>
</dbReference>
<evidence type="ECO:0000256" key="6">
    <source>
        <dbReference type="ARBA" id="ARBA00051148"/>
    </source>
</evidence>
<evidence type="ECO:0000256" key="8">
    <source>
        <dbReference type="RuleBase" id="RU366009"/>
    </source>
</evidence>
<dbReference type="GO" id="GO:0005829">
    <property type="term" value="C:cytosol"/>
    <property type="evidence" value="ECO:0007669"/>
    <property type="project" value="TreeGrafter"/>
</dbReference>
<feature type="domain" description="Amidohydrolase-related" evidence="9">
    <location>
        <begin position="107"/>
        <end position="483"/>
    </location>
</feature>
<dbReference type="InterPro" id="IPR011059">
    <property type="entry name" value="Metal-dep_hydrolase_composite"/>
</dbReference>
<dbReference type="Gene3D" id="2.30.40.10">
    <property type="entry name" value="Urease, subunit C, domain 1"/>
    <property type="match status" value="1"/>
</dbReference>
<dbReference type="Gene3D" id="3.20.20.140">
    <property type="entry name" value="Metal-dependent hydrolases"/>
    <property type="match status" value="1"/>
</dbReference>
<dbReference type="PANTHER" id="PTHR11271">
    <property type="entry name" value="GUANINE DEAMINASE"/>
    <property type="match status" value="1"/>
</dbReference>
<dbReference type="SUPFAM" id="SSF51556">
    <property type="entry name" value="Metallo-dependent hydrolases"/>
    <property type="match status" value="1"/>
</dbReference>
<accession>A0A1B2JEH6</accession>
<evidence type="ECO:0000313" key="11">
    <source>
        <dbReference type="Proteomes" id="UP000094565"/>
    </source>
</evidence>
<evidence type="ECO:0000256" key="4">
    <source>
        <dbReference type="ARBA" id="ARBA00022801"/>
    </source>
</evidence>
<keyword evidence="3 8" id="KW-0479">Metal-binding</keyword>
<dbReference type="Pfam" id="PF01979">
    <property type="entry name" value="Amidohydro_1"/>
    <property type="match status" value="1"/>
</dbReference>
<dbReference type="FunFam" id="3.20.20.140:FF:000022">
    <property type="entry name" value="Guanine deaminase"/>
    <property type="match status" value="1"/>
</dbReference>
<organism evidence="10 11">
    <name type="scientific">Komagataella pastoris</name>
    <name type="common">Yeast</name>
    <name type="synonym">Pichia pastoris</name>
    <dbReference type="NCBI Taxonomy" id="4922"/>
    <lineage>
        <taxon>Eukaryota</taxon>
        <taxon>Fungi</taxon>
        <taxon>Dikarya</taxon>
        <taxon>Ascomycota</taxon>
        <taxon>Saccharomycotina</taxon>
        <taxon>Pichiomycetes</taxon>
        <taxon>Pichiales</taxon>
        <taxon>Pichiaceae</taxon>
        <taxon>Komagataella</taxon>
    </lineage>
</organism>
<sequence>MTSQNPITTPKMTQDSLQPKIGSLALAPIKFKLYYGTFIYTPTLGELAVSTDTCIGVDKKGTIKIKKQFEEGSDSESNIELVIAEHGLERSELEIVDYSADPNKFFFPGFIDTHIHAPQVPNNGIFGNTTLLEWLEKYTFPLEASFKDVKTASYIYNKVIDRTLTNGTTLASYYATIHENATKLLNDIAYLKGQRAMIGKTCMNQHSPDNYIETLDECKEAQYEVIKHVEQTNEGYESFDVITKPIITPRFAGSCTEELMRWLGELSQSGEYHVQTHLSENHGEIKWIADMFPHFDSYADIYAKCNLLTERTVLAHCIHISEEEKDLLVKHNSGISHCPTSNSSITSGEARIRWLLDNGVKVSLGTDCSGGFSPSILTVARHALLVSRHLVMKSKKDKQKLTTAEVLYLATVGGAQVLNVDSYLGKFEPGFQFDAQLIDLNVENSPLDLFSFQQGRWQELLDKWLFNGDDRNTVKVFVNGRCVVSKV</sequence>
<dbReference type="InterPro" id="IPR051607">
    <property type="entry name" value="Metallo-dep_hydrolases"/>
</dbReference>
<dbReference type="EMBL" id="CP014586">
    <property type="protein sequence ID" value="ANZ76464.1"/>
    <property type="molecule type" value="Genomic_DNA"/>
</dbReference>
<dbReference type="GO" id="GO:0008892">
    <property type="term" value="F:guanine deaminase activity"/>
    <property type="evidence" value="ECO:0007669"/>
    <property type="project" value="UniProtKB-UniRule"/>
</dbReference>
<reference evidence="10 11" key="1">
    <citation type="submission" date="2016-02" db="EMBL/GenBank/DDBJ databases">
        <title>Comparative genomic and transcriptomic foundation for Pichia pastoris.</title>
        <authorList>
            <person name="Love K.R."/>
            <person name="Shah K.A."/>
            <person name="Whittaker C.A."/>
            <person name="Wu J."/>
            <person name="Bartlett M.C."/>
            <person name="Ma D."/>
            <person name="Leeson R.L."/>
            <person name="Priest M."/>
            <person name="Young S.K."/>
            <person name="Love J.C."/>
        </authorList>
    </citation>
    <scope>NUCLEOTIDE SEQUENCE [LARGE SCALE GENOMIC DNA]</scope>
    <source>
        <strain evidence="10 11">ATCC 28485</strain>
    </source>
</reference>
<keyword evidence="4 8" id="KW-0378">Hydrolase</keyword>